<dbReference type="Proteomes" id="UP000005239">
    <property type="component" value="Unassembled WGS sequence"/>
</dbReference>
<dbReference type="Pfam" id="PF10263">
    <property type="entry name" value="SprT-like"/>
    <property type="match status" value="1"/>
</dbReference>
<protein>
    <submittedName>
        <fullName evidence="1">SprT-like domain-containing protein</fullName>
    </submittedName>
</protein>
<gene>
    <name evidence="1" type="primary">WBGene00092780</name>
</gene>
<dbReference type="PANTHER" id="PTHR21220">
    <property type="entry name" value="DNA-DEPENDENT METALLOPROTEASE SPRTN"/>
    <property type="match status" value="1"/>
</dbReference>
<accession>A0A2A6BKK4</accession>
<dbReference type="GO" id="GO:0031593">
    <property type="term" value="F:polyubiquitin modification-dependent protein binding"/>
    <property type="evidence" value="ECO:0000318"/>
    <property type="project" value="GO_Central"/>
</dbReference>
<evidence type="ECO:0000313" key="2">
    <source>
        <dbReference type="Proteomes" id="UP000005239"/>
    </source>
</evidence>
<sequence length="185" mass="21511">TPFSMDAIHISEWFDYICDHYFAEFSFDRSQIEVQWSHNMVWYSGKTEYPTASSATIMMNKKLLEMLPLEETVETYIHEAIHAILHVTKREYNGDPDHGDAFMREARRIQAINPHLDHLHIATPDYMEQVNTIKKYHWKCSDKCARTNIPELAGYVDAGGWVSRARNKAPGKGEPRWNDHVKLCG</sequence>
<keyword evidence="2" id="KW-1185">Reference proteome</keyword>
<dbReference type="GO" id="GO:0005634">
    <property type="term" value="C:nucleus"/>
    <property type="evidence" value="ECO:0000318"/>
    <property type="project" value="GO_Central"/>
</dbReference>
<reference evidence="1" key="2">
    <citation type="submission" date="2022-06" db="UniProtKB">
        <authorList>
            <consortium name="EnsemblMetazoa"/>
        </authorList>
    </citation>
    <scope>IDENTIFICATION</scope>
    <source>
        <strain evidence="1">PS312</strain>
    </source>
</reference>
<accession>A0A8R1Y684</accession>
<dbReference type="EnsemblMetazoa" id="PPA03226.1">
    <property type="protein sequence ID" value="PPA03226.1"/>
    <property type="gene ID" value="WBGene00092780"/>
</dbReference>
<dbReference type="GO" id="GO:0003697">
    <property type="term" value="F:single-stranded DNA binding"/>
    <property type="evidence" value="ECO:0007669"/>
    <property type="project" value="InterPro"/>
</dbReference>
<dbReference type="InterPro" id="IPR006640">
    <property type="entry name" value="SprT-like_domain"/>
</dbReference>
<reference evidence="2" key="1">
    <citation type="journal article" date="2008" name="Nat. Genet.">
        <title>The Pristionchus pacificus genome provides a unique perspective on nematode lifestyle and parasitism.</title>
        <authorList>
            <person name="Dieterich C."/>
            <person name="Clifton S.W."/>
            <person name="Schuster L.N."/>
            <person name="Chinwalla A."/>
            <person name="Delehaunty K."/>
            <person name="Dinkelacker I."/>
            <person name="Fulton L."/>
            <person name="Fulton R."/>
            <person name="Godfrey J."/>
            <person name="Minx P."/>
            <person name="Mitreva M."/>
            <person name="Roeseler W."/>
            <person name="Tian H."/>
            <person name="Witte H."/>
            <person name="Yang S.P."/>
            <person name="Wilson R.K."/>
            <person name="Sommer R.J."/>
        </authorList>
    </citation>
    <scope>NUCLEOTIDE SEQUENCE [LARGE SCALE GENOMIC DNA]</scope>
    <source>
        <strain evidence="2">PS312</strain>
    </source>
</reference>
<proteinExistence type="predicted"/>
<evidence type="ECO:0000313" key="1">
    <source>
        <dbReference type="EnsemblMetazoa" id="PPA03226.1"/>
    </source>
</evidence>
<organism evidence="1 2">
    <name type="scientific">Pristionchus pacificus</name>
    <name type="common">Parasitic nematode worm</name>
    <dbReference type="NCBI Taxonomy" id="54126"/>
    <lineage>
        <taxon>Eukaryota</taxon>
        <taxon>Metazoa</taxon>
        <taxon>Ecdysozoa</taxon>
        <taxon>Nematoda</taxon>
        <taxon>Chromadorea</taxon>
        <taxon>Rhabditida</taxon>
        <taxon>Rhabditina</taxon>
        <taxon>Diplogasteromorpha</taxon>
        <taxon>Diplogasteroidea</taxon>
        <taxon>Neodiplogasteridae</taxon>
        <taxon>Pristionchus</taxon>
    </lineage>
</organism>
<dbReference type="AlphaFoldDB" id="A0A2A6BKK4"/>
<dbReference type="OrthoDB" id="5236983at2759"/>
<dbReference type="GO" id="GO:0006974">
    <property type="term" value="P:DNA damage response"/>
    <property type="evidence" value="ECO:0000318"/>
    <property type="project" value="GO_Central"/>
</dbReference>
<dbReference type="GO" id="GO:0004222">
    <property type="term" value="F:metalloendopeptidase activity"/>
    <property type="evidence" value="ECO:0007669"/>
    <property type="project" value="InterPro"/>
</dbReference>
<dbReference type="PANTHER" id="PTHR21220:SF0">
    <property type="entry name" value="DNA-DEPENDENT METALLOPROTEASE SPRTN"/>
    <property type="match status" value="1"/>
</dbReference>
<dbReference type="SMART" id="SM00731">
    <property type="entry name" value="SprT"/>
    <property type="match status" value="1"/>
</dbReference>
<dbReference type="InterPro" id="IPR044245">
    <property type="entry name" value="Spartan"/>
</dbReference>
<name>A0A2A6BKK4_PRIPA</name>